<accession>A0ABS5F7Y5</accession>
<keyword evidence="5" id="KW-1185">Reference proteome</keyword>
<name>A0ABS5F7Y5_9PROT</name>
<proteinExistence type="predicted"/>
<dbReference type="InterPro" id="IPR050832">
    <property type="entry name" value="Bact_Acetyltransf"/>
</dbReference>
<dbReference type="SUPFAM" id="SSF55729">
    <property type="entry name" value="Acyl-CoA N-acyltransferases (Nat)"/>
    <property type="match status" value="1"/>
</dbReference>
<evidence type="ECO:0000256" key="2">
    <source>
        <dbReference type="ARBA" id="ARBA00023315"/>
    </source>
</evidence>
<dbReference type="InterPro" id="IPR000182">
    <property type="entry name" value="GNAT_dom"/>
</dbReference>
<dbReference type="InterPro" id="IPR016181">
    <property type="entry name" value="Acyl_CoA_acyltransferase"/>
</dbReference>
<dbReference type="Gene3D" id="3.40.630.30">
    <property type="match status" value="1"/>
</dbReference>
<reference evidence="5" key="1">
    <citation type="journal article" date="2021" name="Syst. Appl. Microbiol.">
        <title>Roseomonas hellenica sp. nov., isolated from roots of wild-growing Alkanna tinctoria.</title>
        <authorList>
            <person name="Rat A."/>
            <person name="Naranjo H.D."/>
            <person name="Lebbe L."/>
            <person name="Cnockaert M."/>
            <person name="Krigas N."/>
            <person name="Grigoriadou K."/>
            <person name="Maloupa E."/>
            <person name="Willems A."/>
        </authorList>
    </citation>
    <scope>NUCLEOTIDE SEQUENCE [LARGE SCALE GENOMIC DNA]</scope>
    <source>
        <strain evidence="5">LMG 31523</strain>
    </source>
</reference>
<feature type="domain" description="N-acetyltransferase" evidence="3">
    <location>
        <begin position="12"/>
        <end position="177"/>
    </location>
</feature>
<dbReference type="RefSeq" id="WP_211856519.1">
    <property type="nucleotide sequence ID" value="NZ_JAAGBB010000065.1"/>
</dbReference>
<evidence type="ECO:0000259" key="3">
    <source>
        <dbReference type="PROSITE" id="PS51186"/>
    </source>
</evidence>
<sequence length="190" mass="20732">MTDADIRNAPPPRIRAAIPADAAAIAAVHVAAWRESYAGLMPDAVLAGLSVARRTGIWDGILSRPEEVGSIATFVAERENGMLGFASCGVQRTPALREQGCTAEIGAIYILRDAQRRGLGVALMAALARALLQRGHQAASLWVLERNAPARRFYERLGGEVIGRKEEKREEMTLTELAYGWRDLGRLLER</sequence>
<dbReference type="EMBL" id="JAAGBB010000065">
    <property type="protein sequence ID" value="MBR0668677.1"/>
    <property type="molecule type" value="Genomic_DNA"/>
</dbReference>
<protein>
    <submittedName>
        <fullName evidence="4">GNAT family N-acetyltransferase</fullName>
    </submittedName>
</protein>
<evidence type="ECO:0000313" key="4">
    <source>
        <dbReference type="EMBL" id="MBR0668677.1"/>
    </source>
</evidence>
<evidence type="ECO:0000256" key="1">
    <source>
        <dbReference type="ARBA" id="ARBA00022679"/>
    </source>
</evidence>
<gene>
    <name evidence="4" type="ORF">GXW71_30275</name>
</gene>
<evidence type="ECO:0000313" key="5">
    <source>
        <dbReference type="Proteomes" id="UP001196870"/>
    </source>
</evidence>
<comment type="caution">
    <text evidence="4">The sequence shown here is derived from an EMBL/GenBank/DDBJ whole genome shotgun (WGS) entry which is preliminary data.</text>
</comment>
<dbReference type="Proteomes" id="UP001196870">
    <property type="component" value="Unassembled WGS sequence"/>
</dbReference>
<keyword evidence="2" id="KW-0012">Acyltransferase</keyword>
<keyword evidence="1" id="KW-0808">Transferase</keyword>
<organism evidence="4 5">
    <name type="scientific">Plastoroseomonas hellenica</name>
    <dbReference type="NCBI Taxonomy" id="2687306"/>
    <lineage>
        <taxon>Bacteria</taxon>
        <taxon>Pseudomonadati</taxon>
        <taxon>Pseudomonadota</taxon>
        <taxon>Alphaproteobacteria</taxon>
        <taxon>Acetobacterales</taxon>
        <taxon>Acetobacteraceae</taxon>
        <taxon>Plastoroseomonas</taxon>
    </lineage>
</organism>
<dbReference type="PANTHER" id="PTHR43877">
    <property type="entry name" value="AMINOALKYLPHOSPHONATE N-ACETYLTRANSFERASE-RELATED-RELATED"/>
    <property type="match status" value="1"/>
</dbReference>
<dbReference type="PROSITE" id="PS51186">
    <property type="entry name" value="GNAT"/>
    <property type="match status" value="1"/>
</dbReference>
<dbReference type="Pfam" id="PF00583">
    <property type="entry name" value="Acetyltransf_1"/>
    <property type="match status" value="1"/>
</dbReference>